<sequence length="120" mass="13743">MDTFITLGITLFAELLAFLLLIIRKIPKNHIINWIFFIIGLNLLTNPLAQMFYSSLKILNIPGLDWLITEILVILGEAVLIYGIMRQSFQRALLYSMLLNVTSILVGALLCWSNILPWCY</sequence>
<keyword evidence="1" id="KW-0472">Membrane</keyword>
<accession>A0A0W0S3L0</accession>
<keyword evidence="1" id="KW-0812">Transmembrane</keyword>
<dbReference type="OrthoDB" id="5654350at2"/>
<keyword evidence="3" id="KW-1185">Reference proteome</keyword>
<feature type="transmembrane region" description="Helical" evidence="1">
    <location>
        <begin position="6"/>
        <end position="23"/>
    </location>
</feature>
<proteinExistence type="predicted"/>
<feature type="transmembrane region" description="Helical" evidence="1">
    <location>
        <begin position="92"/>
        <end position="115"/>
    </location>
</feature>
<keyword evidence="1" id="KW-1133">Transmembrane helix</keyword>
<protein>
    <submittedName>
        <fullName evidence="2">Uncharacterized protein</fullName>
    </submittedName>
</protein>
<feature type="transmembrane region" description="Helical" evidence="1">
    <location>
        <begin position="66"/>
        <end position="85"/>
    </location>
</feature>
<dbReference type="STRING" id="29422.Lbru_2322"/>
<organism evidence="2 3">
    <name type="scientific">Legionella brunensis</name>
    <dbReference type="NCBI Taxonomy" id="29422"/>
    <lineage>
        <taxon>Bacteria</taxon>
        <taxon>Pseudomonadati</taxon>
        <taxon>Pseudomonadota</taxon>
        <taxon>Gammaproteobacteria</taxon>
        <taxon>Legionellales</taxon>
        <taxon>Legionellaceae</taxon>
        <taxon>Legionella</taxon>
    </lineage>
</organism>
<reference evidence="2 3" key="1">
    <citation type="submission" date="2015-11" db="EMBL/GenBank/DDBJ databases">
        <title>Genomic analysis of 38 Legionella species identifies large and diverse effector repertoires.</title>
        <authorList>
            <person name="Burstein D."/>
            <person name="Amaro F."/>
            <person name="Zusman T."/>
            <person name="Lifshitz Z."/>
            <person name="Cohen O."/>
            <person name="Gilbert J.A."/>
            <person name="Pupko T."/>
            <person name="Shuman H.A."/>
            <person name="Segal G."/>
        </authorList>
    </citation>
    <scope>NUCLEOTIDE SEQUENCE [LARGE SCALE GENOMIC DNA]</scope>
    <source>
        <strain evidence="2 3">ATCC 43878</strain>
    </source>
</reference>
<dbReference type="RefSeq" id="WP_058442312.1">
    <property type="nucleotide sequence ID" value="NZ_CAAAHU010000018.1"/>
</dbReference>
<dbReference type="PATRIC" id="fig|29422.6.peg.2472"/>
<evidence type="ECO:0000313" key="2">
    <source>
        <dbReference type="EMBL" id="KTC78030.1"/>
    </source>
</evidence>
<comment type="caution">
    <text evidence="2">The sequence shown here is derived from an EMBL/GenBank/DDBJ whole genome shotgun (WGS) entry which is preliminary data.</text>
</comment>
<evidence type="ECO:0000313" key="3">
    <source>
        <dbReference type="Proteomes" id="UP000054742"/>
    </source>
</evidence>
<dbReference type="EMBL" id="LNXV01000033">
    <property type="protein sequence ID" value="KTC78030.1"/>
    <property type="molecule type" value="Genomic_DNA"/>
</dbReference>
<gene>
    <name evidence="2" type="ORF">Lbru_2322</name>
</gene>
<evidence type="ECO:0000256" key="1">
    <source>
        <dbReference type="SAM" id="Phobius"/>
    </source>
</evidence>
<dbReference type="AlphaFoldDB" id="A0A0W0S3L0"/>
<feature type="transmembrane region" description="Helical" evidence="1">
    <location>
        <begin position="35"/>
        <end position="54"/>
    </location>
</feature>
<name>A0A0W0S3L0_9GAMM</name>
<dbReference type="Proteomes" id="UP000054742">
    <property type="component" value="Unassembled WGS sequence"/>
</dbReference>